<name>A0A177CZ88_9PLEO</name>
<dbReference type="GeneID" id="28771362"/>
<evidence type="ECO:0000313" key="2">
    <source>
        <dbReference type="Proteomes" id="UP000077069"/>
    </source>
</evidence>
<dbReference type="RefSeq" id="XP_018042592.1">
    <property type="nucleotide sequence ID" value="XM_018187876.1"/>
</dbReference>
<dbReference type="EMBL" id="KV441548">
    <property type="protein sequence ID" value="OAG12227.1"/>
    <property type="molecule type" value="Genomic_DNA"/>
</dbReference>
<sequence>MFRRRFGLTFTFCIMHLALSYIWHALPVDAIIYSLRCGGFRGPLSLVHAAARRMVPAALGTTSSLGCSQRTTTEWR</sequence>
<organism evidence="1 2">
    <name type="scientific">Paraphaeosphaeria sporulosa</name>
    <dbReference type="NCBI Taxonomy" id="1460663"/>
    <lineage>
        <taxon>Eukaryota</taxon>
        <taxon>Fungi</taxon>
        <taxon>Dikarya</taxon>
        <taxon>Ascomycota</taxon>
        <taxon>Pezizomycotina</taxon>
        <taxon>Dothideomycetes</taxon>
        <taxon>Pleosporomycetidae</taxon>
        <taxon>Pleosporales</taxon>
        <taxon>Massarineae</taxon>
        <taxon>Didymosphaeriaceae</taxon>
        <taxon>Paraphaeosphaeria</taxon>
    </lineage>
</organism>
<protein>
    <submittedName>
        <fullName evidence="1">Uncharacterized protein</fullName>
    </submittedName>
</protein>
<keyword evidence="2" id="KW-1185">Reference proteome</keyword>
<proteinExistence type="predicted"/>
<reference evidence="1 2" key="1">
    <citation type="submission" date="2016-05" db="EMBL/GenBank/DDBJ databases">
        <title>Comparative analysis of secretome profiles of manganese(II)-oxidizing ascomycete fungi.</title>
        <authorList>
            <consortium name="DOE Joint Genome Institute"/>
            <person name="Zeiner C.A."/>
            <person name="Purvine S.O."/>
            <person name="Zink E.M."/>
            <person name="Wu S."/>
            <person name="Pasa-Tolic L."/>
            <person name="Chaput D.L."/>
            <person name="Haridas S."/>
            <person name="Grigoriev I.V."/>
            <person name="Santelli C.M."/>
            <person name="Hansel C.M."/>
        </authorList>
    </citation>
    <scope>NUCLEOTIDE SEQUENCE [LARGE SCALE GENOMIC DNA]</scope>
    <source>
        <strain evidence="1 2">AP3s5-JAC2a</strain>
    </source>
</reference>
<gene>
    <name evidence="1" type="ORF">CC84DRAFT_91151</name>
</gene>
<evidence type="ECO:0000313" key="1">
    <source>
        <dbReference type="EMBL" id="OAG12227.1"/>
    </source>
</evidence>
<dbReference type="AlphaFoldDB" id="A0A177CZ88"/>
<dbReference type="OrthoDB" id="10383431at2759"/>
<accession>A0A177CZ88</accession>
<dbReference type="Proteomes" id="UP000077069">
    <property type="component" value="Unassembled WGS sequence"/>
</dbReference>
<dbReference type="InParanoid" id="A0A177CZ88"/>